<dbReference type="PANTHER" id="PTHR22916">
    <property type="entry name" value="GLYCOSYLTRANSFERASE"/>
    <property type="match status" value="1"/>
</dbReference>
<dbReference type="SUPFAM" id="SSF53448">
    <property type="entry name" value="Nucleotide-diphospho-sugar transferases"/>
    <property type="match status" value="1"/>
</dbReference>
<evidence type="ECO:0000313" key="2">
    <source>
        <dbReference type="EMBL" id="MBE6270883.1"/>
    </source>
</evidence>
<dbReference type="InterPro" id="IPR029044">
    <property type="entry name" value="Nucleotide-diphossugar_trans"/>
</dbReference>
<name>A0A9D5P4Y1_XYLRU</name>
<evidence type="ECO:0000313" key="3">
    <source>
        <dbReference type="Proteomes" id="UP000806522"/>
    </source>
</evidence>
<organism evidence="2 3">
    <name type="scientific">Xylanibacter ruminicola</name>
    <name type="common">Prevotella ruminicola</name>
    <dbReference type="NCBI Taxonomy" id="839"/>
    <lineage>
        <taxon>Bacteria</taxon>
        <taxon>Pseudomonadati</taxon>
        <taxon>Bacteroidota</taxon>
        <taxon>Bacteroidia</taxon>
        <taxon>Bacteroidales</taxon>
        <taxon>Prevotellaceae</taxon>
        <taxon>Xylanibacter</taxon>
    </lineage>
</organism>
<gene>
    <name evidence="2" type="ORF">E7101_08015</name>
</gene>
<feature type="domain" description="Glycosyltransferase 2-like" evidence="1">
    <location>
        <begin position="20"/>
        <end position="176"/>
    </location>
</feature>
<comment type="caution">
    <text evidence="2">The sequence shown here is derived from an EMBL/GenBank/DDBJ whole genome shotgun (WGS) entry which is preliminary data.</text>
</comment>
<dbReference type="Gene3D" id="3.90.550.10">
    <property type="entry name" value="Spore Coat Polysaccharide Biosynthesis Protein SpsA, Chain A"/>
    <property type="match status" value="1"/>
</dbReference>
<dbReference type="InterPro" id="IPR001173">
    <property type="entry name" value="Glyco_trans_2-like"/>
</dbReference>
<dbReference type="AlphaFoldDB" id="A0A9D5P4Y1"/>
<dbReference type="Proteomes" id="UP000806522">
    <property type="component" value="Unassembled WGS sequence"/>
</dbReference>
<evidence type="ECO:0000259" key="1">
    <source>
        <dbReference type="Pfam" id="PF00535"/>
    </source>
</evidence>
<reference evidence="2" key="1">
    <citation type="submission" date="2019-04" db="EMBL/GenBank/DDBJ databases">
        <title>Evolution of Biomass-Degrading Anaerobic Consortia Revealed by Metagenomics.</title>
        <authorList>
            <person name="Peng X."/>
        </authorList>
    </citation>
    <scope>NUCLEOTIDE SEQUENCE</scope>
    <source>
        <strain evidence="2">SIG140</strain>
    </source>
</reference>
<dbReference type="PANTHER" id="PTHR22916:SF3">
    <property type="entry name" value="UDP-GLCNAC:BETAGAL BETA-1,3-N-ACETYLGLUCOSAMINYLTRANSFERASE-LIKE PROTEIN 1"/>
    <property type="match status" value="1"/>
</dbReference>
<dbReference type="CDD" id="cd00761">
    <property type="entry name" value="Glyco_tranf_GTA_type"/>
    <property type="match status" value="1"/>
</dbReference>
<dbReference type="GO" id="GO:0016758">
    <property type="term" value="F:hexosyltransferase activity"/>
    <property type="evidence" value="ECO:0007669"/>
    <property type="project" value="UniProtKB-ARBA"/>
</dbReference>
<dbReference type="EMBL" id="SUYC01000007">
    <property type="protein sequence ID" value="MBE6270883.1"/>
    <property type="molecule type" value="Genomic_DNA"/>
</dbReference>
<proteinExistence type="predicted"/>
<protein>
    <submittedName>
        <fullName evidence="2">Glycosyltransferase family 2 protein</fullName>
    </submittedName>
</protein>
<sequence length="267" mass="30789">MHGQLSLDYSERRQTMKVFSIIIPTYNQLPLLKQALDSVLHQQGVDFEIIIADDSDNDEIATYIDTLDNPTIRYFSHNSNGSAADNWNYGLSKAKGNYVILMHHDEALTSSQHLSMMAEALTKADVAIADVEVTDDGRKSSRWLSHFTKKWGIRHPEWLFLQNAIGPTACIAFKRYQAELFNPELKWLVDIEWYYRLLKGKRVSICKGCKVQSTHGHAGQISKQLDIMQAFDQDRAIITQIHGNDVRLMLWLYKLLVLRTKRLLRRI</sequence>
<dbReference type="Pfam" id="PF00535">
    <property type="entry name" value="Glycos_transf_2"/>
    <property type="match status" value="1"/>
</dbReference>
<accession>A0A9D5P4Y1</accession>